<feature type="region of interest" description="Disordered" evidence="11">
    <location>
        <begin position="153"/>
        <end position="314"/>
    </location>
</feature>
<comment type="subunit">
    <text evidence="7">May interact with PAK1 and PAK2. Probably interacts with TARSH.</text>
</comment>
<dbReference type="GO" id="GO:0002357">
    <property type="term" value="P:defense response to tumor cell"/>
    <property type="evidence" value="ECO:0007669"/>
    <property type="project" value="UniProtKB-ARBA"/>
</dbReference>
<dbReference type="PROSITE" id="PS50002">
    <property type="entry name" value="SH3"/>
    <property type="match status" value="1"/>
</dbReference>
<dbReference type="PANTHER" id="PTHR10460">
    <property type="entry name" value="ABL INTERACTOR FAMILY MEMBER"/>
    <property type="match status" value="1"/>
</dbReference>
<proteinExistence type="inferred from homology"/>
<dbReference type="Pfam" id="PF07815">
    <property type="entry name" value="Abi_HHR"/>
    <property type="match status" value="1"/>
</dbReference>
<name>A0A7K4R910_9TYRA</name>
<evidence type="ECO:0000256" key="10">
    <source>
        <dbReference type="PROSITE-ProRule" id="PRU00192"/>
    </source>
</evidence>
<dbReference type="InterPro" id="IPR001452">
    <property type="entry name" value="SH3_domain"/>
</dbReference>
<evidence type="ECO:0000256" key="5">
    <source>
        <dbReference type="ARBA" id="ARBA00022553"/>
    </source>
</evidence>
<dbReference type="GO" id="GO:0031209">
    <property type="term" value="C:SCAR complex"/>
    <property type="evidence" value="ECO:0007669"/>
    <property type="project" value="TreeGrafter"/>
</dbReference>
<dbReference type="GO" id="GO:0030334">
    <property type="term" value="P:regulation of cell migration"/>
    <property type="evidence" value="ECO:0007669"/>
    <property type="project" value="TreeGrafter"/>
</dbReference>
<accession>A0A7K4R910</accession>
<dbReference type="Pfam" id="PF14604">
    <property type="entry name" value="SH3_9"/>
    <property type="match status" value="1"/>
</dbReference>
<evidence type="ECO:0000256" key="7">
    <source>
        <dbReference type="ARBA" id="ARBA00063868"/>
    </source>
</evidence>
<comment type="caution">
    <text evidence="13">The sequence shown here is derived from an EMBL/GenBank/DDBJ whole genome shotgun (WGS) entry which is preliminary data.</text>
</comment>
<evidence type="ECO:0000256" key="4">
    <source>
        <dbReference type="ARBA" id="ARBA00022490"/>
    </source>
</evidence>
<dbReference type="GO" id="GO:0035591">
    <property type="term" value="F:signaling adaptor activity"/>
    <property type="evidence" value="ECO:0007669"/>
    <property type="project" value="TreeGrafter"/>
</dbReference>
<evidence type="ECO:0000256" key="8">
    <source>
        <dbReference type="ARBA" id="ARBA00074771"/>
    </source>
</evidence>
<evidence type="ECO:0000259" key="12">
    <source>
        <dbReference type="PROSITE" id="PS50002"/>
    </source>
</evidence>
<keyword evidence="3 10" id="KW-0728">SH3 domain</keyword>
<gene>
    <name evidence="13" type="primary">Abi3</name>
    <name evidence="13" type="ORF">NEOCIN_R06641</name>
</gene>
<feature type="domain" description="SH3" evidence="12">
    <location>
        <begin position="317"/>
        <end position="373"/>
    </location>
</feature>
<evidence type="ECO:0000313" key="13">
    <source>
        <dbReference type="EMBL" id="NWQ69875.1"/>
    </source>
</evidence>
<keyword evidence="14" id="KW-1185">Reference proteome</keyword>
<evidence type="ECO:0000256" key="6">
    <source>
        <dbReference type="ARBA" id="ARBA00023054"/>
    </source>
</evidence>
<dbReference type="SUPFAM" id="SSF50044">
    <property type="entry name" value="SH3-domain"/>
    <property type="match status" value="1"/>
</dbReference>
<dbReference type="FunFam" id="2.30.30.40:FF:000170">
    <property type="entry name" value="ABI gene family member 3"/>
    <property type="match status" value="1"/>
</dbReference>
<evidence type="ECO:0000256" key="1">
    <source>
        <dbReference type="ARBA" id="ARBA00004496"/>
    </source>
</evidence>
<organism evidence="13 14">
    <name type="scientific">Neopipo cinnamomea</name>
    <dbReference type="NCBI Taxonomy" id="456388"/>
    <lineage>
        <taxon>Eukaryota</taxon>
        <taxon>Metazoa</taxon>
        <taxon>Chordata</taxon>
        <taxon>Craniata</taxon>
        <taxon>Vertebrata</taxon>
        <taxon>Euteleostomi</taxon>
        <taxon>Archelosauria</taxon>
        <taxon>Archosauria</taxon>
        <taxon>Dinosauria</taxon>
        <taxon>Saurischia</taxon>
        <taxon>Theropoda</taxon>
        <taxon>Coelurosauria</taxon>
        <taxon>Aves</taxon>
        <taxon>Neognathae</taxon>
        <taxon>Neoaves</taxon>
        <taxon>Telluraves</taxon>
        <taxon>Australaves</taxon>
        <taxon>Passeriformes</taxon>
        <taxon>Tyrannidae</taxon>
        <taxon>Neopipo</taxon>
    </lineage>
</organism>
<reference evidence="13 14" key="1">
    <citation type="submission" date="2019-09" db="EMBL/GenBank/DDBJ databases">
        <title>Bird 10,000 Genomes (B10K) Project - Family phase.</title>
        <authorList>
            <person name="Zhang G."/>
        </authorList>
    </citation>
    <scope>NUCLEOTIDE SEQUENCE [LARGE SCALE GENOMIC DNA]</scope>
    <source>
        <strain evidence="13">B10K-DU-004-15</strain>
        <tissue evidence="13">Mixed tissue sample</tissue>
    </source>
</reference>
<dbReference type="PRINTS" id="PR00452">
    <property type="entry name" value="SH3DOMAIN"/>
</dbReference>
<evidence type="ECO:0000256" key="9">
    <source>
        <dbReference type="ARBA" id="ARBA00080253"/>
    </source>
</evidence>
<protein>
    <recommendedName>
        <fullName evidence="8">ABI gene family member 3</fullName>
    </recommendedName>
    <alternativeName>
        <fullName evidence="9">New molecule including SH3</fullName>
    </alternativeName>
</protein>
<evidence type="ECO:0000313" key="14">
    <source>
        <dbReference type="Proteomes" id="UP000556200"/>
    </source>
</evidence>
<keyword evidence="5" id="KW-0597">Phosphoprotein</keyword>
<comment type="similarity">
    <text evidence="2">Belongs to the ABI family.</text>
</comment>
<feature type="compositionally biased region" description="Low complexity" evidence="11">
    <location>
        <begin position="198"/>
        <end position="222"/>
    </location>
</feature>
<comment type="subcellular location">
    <subcellularLocation>
        <location evidence="1">Cytoplasm</location>
    </subcellularLocation>
</comment>
<dbReference type="PANTHER" id="PTHR10460:SF7">
    <property type="entry name" value="ABI GENE FAMILY MEMBER 3"/>
    <property type="match status" value="1"/>
</dbReference>
<sequence>ERLRQRDIPAGRRGLREQHGNLHRVAEYCESNYLQASDKRKALEETMALSTQSLASVTYQVSSLATAFLRLLDLQAAQLRQVEADVTCVAQRVDIHKEKVSRREIGSLTVSKRFPPYQKIVAPPSPPSLEPYYRKPLNFSVLDDIGHGIKDQSTQLSRTGTLARKGTKSSAQAVGTLGRSARVPEPVQPPVVPEDKLSAASSSSSLVSVSSSGAPAAPGEGIPAPPPLPSLPGPTPLGPSLPGPPAAPAIPPPPPLPGAPLPPPPPEDLAVPPPDLPPPGPADLEPPPPPSALPDFEDLAPPPPPPASEEPSWVPENYLEKVVALYPYTRQKDNELSFQPGALLFVTRRYSDGWCEGVMGQEGGFFPGNYVEP</sequence>
<feature type="non-terminal residue" evidence="13">
    <location>
        <position position="1"/>
    </location>
</feature>
<dbReference type="EMBL" id="VYZA01001105">
    <property type="protein sequence ID" value="NWQ69875.1"/>
    <property type="molecule type" value="Genomic_DNA"/>
</dbReference>
<dbReference type="InterPro" id="IPR036028">
    <property type="entry name" value="SH3-like_dom_sf"/>
</dbReference>
<dbReference type="Proteomes" id="UP000556200">
    <property type="component" value="Unassembled WGS sequence"/>
</dbReference>
<dbReference type="GO" id="GO:0017124">
    <property type="term" value="F:SH3 domain binding"/>
    <property type="evidence" value="ECO:0007669"/>
    <property type="project" value="TreeGrafter"/>
</dbReference>
<dbReference type="GO" id="GO:0030027">
    <property type="term" value="C:lamellipodium"/>
    <property type="evidence" value="ECO:0007669"/>
    <property type="project" value="TreeGrafter"/>
</dbReference>
<dbReference type="Gene3D" id="2.30.30.40">
    <property type="entry name" value="SH3 Domains"/>
    <property type="match status" value="1"/>
</dbReference>
<dbReference type="GO" id="GO:0001764">
    <property type="term" value="P:neuron migration"/>
    <property type="evidence" value="ECO:0007669"/>
    <property type="project" value="TreeGrafter"/>
</dbReference>
<evidence type="ECO:0000256" key="2">
    <source>
        <dbReference type="ARBA" id="ARBA00010020"/>
    </source>
</evidence>
<feature type="compositionally biased region" description="Pro residues" evidence="11">
    <location>
        <begin position="223"/>
        <end position="292"/>
    </location>
</feature>
<dbReference type="InterPro" id="IPR012849">
    <property type="entry name" value="Abl-interactor_HHR_dom"/>
</dbReference>
<dbReference type="AlphaFoldDB" id="A0A7K4R910"/>
<dbReference type="PRINTS" id="PR00499">
    <property type="entry name" value="P67PHOX"/>
</dbReference>
<evidence type="ECO:0000256" key="11">
    <source>
        <dbReference type="SAM" id="MobiDB-lite"/>
    </source>
</evidence>
<keyword evidence="4" id="KW-0963">Cytoplasm</keyword>
<keyword evidence="6" id="KW-0175">Coiled coil</keyword>
<dbReference type="GO" id="GO:0098858">
    <property type="term" value="C:actin-based cell projection"/>
    <property type="evidence" value="ECO:0007669"/>
    <property type="project" value="TreeGrafter"/>
</dbReference>
<dbReference type="SMART" id="SM00326">
    <property type="entry name" value="SH3"/>
    <property type="match status" value="1"/>
</dbReference>
<dbReference type="Gene3D" id="6.10.140.1620">
    <property type="match status" value="1"/>
</dbReference>
<dbReference type="InterPro" id="IPR028457">
    <property type="entry name" value="ABI"/>
</dbReference>
<feature type="non-terminal residue" evidence="13">
    <location>
        <position position="373"/>
    </location>
</feature>
<evidence type="ECO:0000256" key="3">
    <source>
        <dbReference type="ARBA" id="ARBA00022443"/>
    </source>
</evidence>